<dbReference type="Pfam" id="PF03031">
    <property type="entry name" value="NIF"/>
    <property type="match status" value="1"/>
</dbReference>
<comment type="function">
    <text evidence="3">Probable phosphatase.</text>
</comment>
<name>A0AAD8HZ79_9APIA</name>
<dbReference type="GO" id="GO:0005634">
    <property type="term" value="C:nucleus"/>
    <property type="evidence" value="ECO:0007669"/>
    <property type="project" value="UniProtKB-ARBA"/>
</dbReference>
<dbReference type="GO" id="GO:0004721">
    <property type="term" value="F:phosphoprotein phosphatase activity"/>
    <property type="evidence" value="ECO:0007669"/>
    <property type="project" value="UniProtKB-KW"/>
</dbReference>
<feature type="domain" description="FCP1 homology" evidence="5">
    <location>
        <begin position="292"/>
        <end position="451"/>
    </location>
</feature>
<evidence type="ECO:0000256" key="1">
    <source>
        <dbReference type="ARBA" id="ARBA00022801"/>
    </source>
</evidence>
<dbReference type="EMBL" id="JAUIZM010000007">
    <property type="protein sequence ID" value="KAK1375461.1"/>
    <property type="molecule type" value="Genomic_DNA"/>
</dbReference>
<dbReference type="InterPro" id="IPR011948">
    <property type="entry name" value="Dullard_phosphatase"/>
</dbReference>
<sequence>MPSLKMKTKSIAGCQRDKNGLHICPTSMISKNSLSHSHISQQEIDLETHIQNKQDVLCNNINPLHDVGEARCNGMPNGGNLQVQEQLSASGDMEANLEMILGSALVPSTSNLGTIFSLNMQSTDEHKEPDFFSFGGSGEELGISPLRADGSDDYGRSSCENQTCNISDFNIADLIFSESPALNNSLYSLNGGGTYQDYQCDERSSCLDDEVMILPFLEDSLETNNAQDKSLCEDSIDDSVDSSLYSAIHQLKTCNQESVNPNQDLDQAECLDTDIFFRTNPWPTSTISKELFKKKSNTLVLDLDETLVHSTLDHCDDADFTFPVSFNMKEHIVYVKKRPHLHAFLGKVAEMFKIVVFTASQSIYAEQLLDILDPDRNVISRRAYRESCIFADGSYTKDLTVLGVDLANIAIIDNSPQVFRLQVNNGIPIKSWFGDPSDSALISLLSFLETLVDAEDVRPLIAKKFGNMA</sequence>
<dbReference type="PANTHER" id="PTHR12210">
    <property type="entry name" value="DULLARD PROTEIN PHOSPHATASE"/>
    <property type="match status" value="1"/>
</dbReference>
<dbReference type="Proteomes" id="UP001237642">
    <property type="component" value="Unassembled WGS sequence"/>
</dbReference>
<dbReference type="InterPro" id="IPR004274">
    <property type="entry name" value="FCP1_dom"/>
</dbReference>
<dbReference type="InterPro" id="IPR036412">
    <property type="entry name" value="HAD-like_sf"/>
</dbReference>
<dbReference type="CDD" id="cd07521">
    <property type="entry name" value="HAD_FCP1-like"/>
    <property type="match status" value="1"/>
</dbReference>
<comment type="similarity">
    <text evidence="4">Belongs to the CTDSPL2 family.</text>
</comment>
<dbReference type="InterPro" id="IPR023214">
    <property type="entry name" value="HAD_sf"/>
</dbReference>
<evidence type="ECO:0000256" key="2">
    <source>
        <dbReference type="ARBA" id="ARBA00022912"/>
    </source>
</evidence>
<evidence type="ECO:0000313" key="6">
    <source>
        <dbReference type="EMBL" id="KAK1375461.1"/>
    </source>
</evidence>
<comment type="caution">
    <text evidence="6">The sequence shown here is derived from an EMBL/GenBank/DDBJ whole genome shotgun (WGS) entry which is preliminary data.</text>
</comment>
<gene>
    <name evidence="6" type="ORF">POM88_031654</name>
</gene>
<dbReference type="PROSITE" id="PS50969">
    <property type="entry name" value="FCP1"/>
    <property type="match status" value="1"/>
</dbReference>
<evidence type="ECO:0000256" key="3">
    <source>
        <dbReference type="ARBA" id="ARBA00037324"/>
    </source>
</evidence>
<dbReference type="Gene3D" id="3.40.50.1000">
    <property type="entry name" value="HAD superfamily/HAD-like"/>
    <property type="match status" value="1"/>
</dbReference>
<organism evidence="6 7">
    <name type="scientific">Heracleum sosnowskyi</name>
    <dbReference type="NCBI Taxonomy" id="360622"/>
    <lineage>
        <taxon>Eukaryota</taxon>
        <taxon>Viridiplantae</taxon>
        <taxon>Streptophyta</taxon>
        <taxon>Embryophyta</taxon>
        <taxon>Tracheophyta</taxon>
        <taxon>Spermatophyta</taxon>
        <taxon>Magnoliopsida</taxon>
        <taxon>eudicotyledons</taxon>
        <taxon>Gunneridae</taxon>
        <taxon>Pentapetalae</taxon>
        <taxon>asterids</taxon>
        <taxon>campanulids</taxon>
        <taxon>Apiales</taxon>
        <taxon>Apiaceae</taxon>
        <taxon>Apioideae</taxon>
        <taxon>apioid superclade</taxon>
        <taxon>Tordylieae</taxon>
        <taxon>Tordyliinae</taxon>
        <taxon>Heracleum</taxon>
    </lineage>
</organism>
<evidence type="ECO:0000313" key="7">
    <source>
        <dbReference type="Proteomes" id="UP001237642"/>
    </source>
</evidence>
<proteinExistence type="inferred from homology"/>
<dbReference type="SMART" id="SM00577">
    <property type="entry name" value="CPDc"/>
    <property type="match status" value="1"/>
</dbReference>
<reference evidence="6" key="1">
    <citation type="submission" date="2023-02" db="EMBL/GenBank/DDBJ databases">
        <title>Genome of toxic invasive species Heracleum sosnowskyi carries increased number of genes despite the absence of recent whole-genome duplications.</title>
        <authorList>
            <person name="Schelkunov M."/>
            <person name="Shtratnikova V."/>
            <person name="Makarenko M."/>
            <person name="Klepikova A."/>
            <person name="Omelchenko D."/>
            <person name="Novikova G."/>
            <person name="Obukhova E."/>
            <person name="Bogdanov V."/>
            <person name="Penin A."/>
            <person name="Logacheva M."/>
        </authorList>
    </citation>
    <scope>NUCLEOTIDE SEQUENCE</scope>
    <source>
        <strain evidence="6">Hsosn_3</strain>
        <tissue evidence="6">Leaf</tissue>
    </source>
</reference>
<dbReference type="NCBIfam" id="TIGR02251">
    <property type="entry name" value="HIF-SF_euk"/>
    <property type="match status" value="1"/>
</dbReference>
<keyword evidence="1" id="KW-0378">Hydrolase</keyword>
<accession>A0AAD8HZ79</accession>
<evidence type="ECO:0000256" key="4">
    <source>
        <dbReference type="ARBA" id="ARBA00038355"/>
    </source>
</evidence>
<keyword evidence="2" id="KW-0904">Protein phosphatase</keyword>
<dbReference type="AlphaFoldDB" id="A0AAD8HZ79"/>
<dbReference type="FunFam" id="3.40.50.1000:FF:000015">
    <property type="entry name" value="CTD small phosphatase-like protein 2"/>
    <property type="match status" value="1"/>
</dbReference>
<reference evidence="6" key="2">
    <citation type="submission" date="2023-05" db="EMBL/GenBank/DDBJ databases">
        <authorList>
            <person name="Schelkunov M.I."/>
        </authorList>
    </citation>
    <scope>NUCLEOTIDE SEQUENCE</scope>
    <source>
        <strain evidence="6">Hsosn_3</strain>
        <tissue evidence="6">Leaf</tissue>
    </source>
</reference>
<dbReference type="SUPFAM" id="SSF56784">
    <property type="entry name" value="HAD-like"/>
    <property type="match status" value="1"/>
</dbReference>
<protein>
    <submittedName>
        <fullName evidence="6">FCP1 homology domain-containing protein</fullName>
    </submittedName>
</protein>
<keyword evidence="7" id="KW-1185">Reference proteome</keyword>
<evidence type="ECO:0000259" key="5">
    <source>
        <dbReference type="PROSITE" id="PS50969"/>
    </source>
</evidence>
<dbReference type="InterPro" id="IPR050365">
    <property type="entry name" value="TIM50"/>
</dbReference>